<dbReference type="NCBIfam" id="NF003811">
    <property type="entry name" value="PRK05402.1"/>
    <property type="match status" value="1"/>
</dbReference>
<dbReference type="InterPro" id="IPR006048">
    <property type="entry name" value="A-amylase/branching_C"/>
</dbReference>
<name>A0A1M5X197_9CLOT</name>
<dbReference type="CDD" id="cd11322">
    <property type="entry name" value="AmyAc_Glg_BE"/>
    <property type="match status" value="1"/>
</dbReference>
<evidence type="ECO:0000256" key="10">
    <source>
        <dbReference type="HAMAP-Rule" id="MF_00685"/>
    </source>
</evidence>
<evidence type="ECO:0000259" key="12">
    <source>
        <dbReference type="SMART" id="SM00642"/>
    </source>
</evidence>
<dbReference type="FunFam" id="3.20.20.80:FF:000003">
    <property type="entry name" value="1,4-alpha-glucan branching enzyme GlgB"/>
    <property type="match status" value="1"/>
</dbReference>
<evidence type="ECO:0000256" key="1">
    <source>
        <dbReference type="ARBA" id="ARBA00000826"/>
    </source>
</evidence>
<dbReference type="GO" id="GO:0005829">
    <property type="term" value="C:cytosol"/>
    <property type="evidence" value="ECO:0007669"/>
    <property type="project" value="TreeGrafter"/>
</dbReference>
<evidence type="ECO:0000256" key="8">
    <source>
        <dbReference type="ARBA" id="ARBA00023056"/>
    </source>
</evidence>
<dbReference type="PIRSF" id="PIRSF000463">
    <property type="entry name" value="GlgB"/>
    <property type="match status" value="1"/>
</dbReference>
<evidence type="ECO:0000256" key="7">
    <source>
        <dbReference type="ARBA" id="ARBA00022679"/>
    </source>
</evidence>
<dbReference type="SMART" id="SM00642">
    <property type="entry name" value="Aamy"/>
    <property type="match status" value="1"/>
</dbReference>
<dbReference type="SUPFAM" id="SSF51445">
    <property type="entry name" value="(Trans)glycosidases"/>
    <property type="match status" value="1"/>
</dbReference>
<dbReference type="FunFam" id="2.60.40.1180:FF:000002">
    <property type="entry name" value="1,4-alpha-glucan branching enzyme GlgB"/>
    <property type="match status" value="1"/>
</dbReference>
<dbReference type="Proteomes" id="UP000184447">
    <property type="component" value="Unassembled WGS sequence"/>
</dbReference>
<dbReference type="NCBIfam" id="NF008967">
    <property type="entry name" value="PRK12313.1"/>
    <property type="match status" value="1"/>
</dbReference>
<proteinExistence type="inferred from homology"/>
<evidence type="ECO:0000256" key="2">
    <source>
        <dbReference type="ARBA" id="ARBA00002953"/>
    </source>
</evidence>
<gene>
    <name evidence="10" type="primary">glgB</name>
    <name evidence="13" type="ORF">SAMN02745207_03267</name>
</gene>
<keyword evidence="5 10" id="KW-0321">Glycogen metabolism</keyword>
<feature type="active site" description="Nucleophile" evidence="10 11">
    <location>
        <position position="331"/>
    </location>
</feature>
<evidence type="ECO:0000256" key="4">
    <source>
        <dbReference type="ARBA" id="ARBA00009000"/>
    </source>
</evidence>
<dbReference type="RefSeq" id="WP_073339629.1">
    <property type="nucleotide sequence ID" value="NZ_FQXM01000022.1"/>
</dbReference>
<evidence type="ECO:0000256" key="9">
    <source>
        <dbReference type="ARBA" id="ARBA00023277"/>
    </source>
</evidence>
<evidence type="ECO:0000256" key="5">
    <source>
        <dbReference type="ARBA" id="ARBA00022600"/>
    </source>
</evidence>
<dbReference type="Gene3D" id="2.60.40.10">
    <property type="entry name" value="Immunoglobulins"/>
    <property type="match status" value="1"/>
</dbReference>
<keyword evidence="6 10" id="KW-0328">Glycosyltransferase</keyword>
<dbReference type="Gene3D" id="2.60.40.1180">
    <property type="entry name" value="Golgi alpha-mannosidase II"/>
    <property type="match status" value="1"/>
</dbReference>
<reference evidence="13 14" key="1">
    <citation type="submission" date="2016-11" db="EMBL/GenBank/DDBJ databases">
        <authorList>
            <person name="Jaros S."/>
            <person name="Januszkiewicz K."/>
            <person name="Wedrychowicz H."/>
        </authorList>
    </citation>
    <scope>NUCLEOTIDE SEQUENCE [LARGE SCALE GENOMIC DNA]</scope>
    <source>
        <strain evidence="13 14">DSM 8605</strain>
    </source>
</reference>
<dbReference type="OrthoDB" id="9800174at2"/>
<evidence type="ECO:0000256" key="6">
    <source>
        <dbReference type="ARBA" id="ARBA00022676"/>
    </source>
</evidence>
<dbReference type="EMBL" id="FQXM01000022">
    <property type="protein sequence ID" value="SHH93500.1"/>
    <property type="molecule type" value="Genomic_DNA"/>
</dbReference>
<dbReference type="STRING" id="1121316.SAMN02745207_03267"/>
<evidence type="ECO:0000313" key="14">
    <source>
        <dbReference type="Proteomes" id="UP000184447"/>
    </source>
</evidence>
<dbReference type="AlphaFoldDB" id="A0A1M5X197"/>
<dbReference type="PANTHER" id="PTHR43651">
    <property type="entry name" value="1,4-ALPHA-GLUCAN-BRANCHING ENZYME"/>
    <property type="match status" value="1"/>
</dbReference>
<dbReference type="InterPro" id="IPR006047">
    <property type="entry name" value="GH13_cat_dom"/>
</dbReference>
<comment type="function">
    <text evidence="2 10">Catalyzes the formation of the alpha-1,6-glucosidic linkages in glycogen by scission of a 1,4-alpha-linked oligosaccharide from growing alpha-1,4-glucan chains and the subsequent attachment of the oligosaccharide to the alpha-1,6 position.</text>
</comment>
<dbReference type="Pfam" id="PF02922">
    <property type="entry name" value="CBM_48"/>
    <property type="match status" value="1"/>
</dbReference>
<keyword evidence="14" id="KW-1185">Reference proteome</keyword>
<protein>
    <recommendedName>
        <fullName evidence="10">1,4-alpha-glucan branching enzyme GlgB</fullName>
        <ecNumber evidence="10">2.4.1.18</ecNumber>
    </recommendedName>
    <alternativeName>
        <fullName evidence="10">1,4-alpha-D-glucan:1,4-alpha-D-glucan 6-glucosyl-transferase</fullName>
    </alternativeName>
    <alternativeName>
        <fullName evidence="10">Alpha-(1-&gt;4)-glucan branching enzyme</fullName>
    </alternativeName>
    <alternativeName>
        <fullName evidence="10">Glycogen branching enzyme</fullName>
        <shortName evidence="10">BE</shortName>
    </alternativeName>
</protein>
<evidence type="ECO:0000256" key="3">
    <source>
        <dbReference type="ARBA" id="ARBA00004964"/>
    </source>
</evidence>
<dbReference type="GO" id="GO:0004553">
    <property type="term" value="F:hydrolase activity, hydrolyzing O-glycosyl compounds"/>
    <property type="evidence" value="ECO:0007669"/>
    <property type="project" value="InterPro"/>
</dbReference>
<dbReference type="GO" id="GO:0005978">
    <property type="term" value="P:glycogen biosynthetic process"/>
    <property type="evidence" value="ECO:0007669"/>
    <property type="project" value="UniProtKB-UniRule"/>
</dbReference>
<dbReference type="HAMAP" id="MF_00685">
    <property type="entry name" value="GlgB"/>
    <property type="match status" value="1"/>
</dbReference>
<dbReference type="InterPro" id="IPR013783">
    <property type="entry name" value="Ig-like_fold"/>
</dbReference>
<accession>A0A1M5X197</accession>
<dbReference type="GO" id="GO:0043169">
    <property type="term" value="F:cation binding"/>
    <property type="evidence" value="ECO:0007669"/>
    <property type="project" value="InterPro"/>
</dbReference>
<comment type="subunit">
    <text evidence="10">Monomer.</text>
</comment>
<comment type="similarity">
    <text evidence="4 10">Belongs to the glycosyl hydrolase 13 family. GlgB subfamily.</text>
</comment>
<dbReference type="Gene3D" id="3.20.20.80">
    <property type="entry name" value="Glycosidases"/>
    <property type="match status" value="1"/>
</dbReference>
<evidence type="ECO:0000313" key="13">
    <source>
        <dbReference type="EMBL" id="SHH93500.1"/>
    </source>
</evidence>
<dbReference type="GO" id="GO:0003844">
    <property type="term" value="F:1,4-alpha-glucan branching enzyme activity"/>
    <property type="evidence" value="ECO:0007669"/>
    <property type="project" value="UniProtKB-UniRule"/>
</dbReference>
<dbReference type="InterPro" id="IPR013780">
    <property type="entry name" value="Glyco_hydro_b"/>
</dbReference>
<dbReference type="PANTHER" id="PTHR43651:SF3">
    <property type="entry name" value="1,4-ALPHA-GLUCAN-BRANCHING ENZYME"/>
    <property type="match status" value="1"/>
</dbReference>
<comment type="pathway">
    <text evidence="3 10">Glycan biosynthesis; glycogen biosynthesis.</text>
</comment>
<dbReference type="InterPro" id="IPR044143">
    <property type="entry name" value="GlgB_N_E_set_prok"/>
</dbReference>
<keyword evidence="8 10" id="KW-0320">Glycogen biosynthesis</keyword>
<dbReference type="NCBIfam" id="TIGR01515">
    <property type="entry name" value="branching_enzym"/>
    <property type="match status" value="1"/>
</dbReference>
<sequence>MQNQNPSSFEIHCFHEGTNYNSHKFLGAHIIKVNEQEGTSFSVWAPNAEKICVVGSFNNWDGGDFSMIKIKDSGIWNLFIPGVKEGECYMYEVFSKNEKKSILKADPYAFSSQLRPKNGSVIVDNKGYEWNDDKWIEYRENTNVQNGPINVYEVHLGSWKTHEEDIDNESVTKIEDEELSNIEETNHYYTYREMAETLPQYVAKMGYTHVELLPIMEHPLDDSWGYQTTGYFSVTPRYGSPKDFKYFVDKCHQVGIGVILDWAPSHFCKDSHGLYKFDGTFLFENDDPLIRENYDWGTANFDFDKPEVHSFLISNAIYWFENFHIDGLRVDAVANMLYLDYGKKSDMNIRNKYGGNENIEAVNFLKKLNEAIFKYVKNPLVIAEDSSTWPGLTSPTYVGGIGFNYKWNMGWMNDMLNYMQTDPIYKKWNHEKITFSLLYAFSENFMLPLSHDEVVHGKKSLLDKMPGDYWQKFANLRLFYGYMMAHPGKKVLFMGGEFGQFIEWNFKHQLDWLLLLYEPHKMLQDYVKSLNMLYKKEKAFWEKDHTYDGFEWIDHSNYEKSIISFMRKGKKRNEYLIFVCNFTPMVYYDYKVGVPEYTEYEEIFNSDASCYNGSGQLNNEILKASKKNWNNQKYSISMKIPPLAISILKAKRNTLIEKYLPGERMPLKLRSEYKGIIKNE</sequence>
<evidence type="ECO:0000256" key="11">
    <source>
        <dbReference type="PIRSR" id="PIRSR000463-1"/>
    </source>
</evidence>
<comment type="catalytic activity">
    <reaction evidence="1 10">
        <text>Transfers a segment of a (1-&gt;4)-alpha-D-glucan chain to a primary hydroxy group in a similar glucan chain.</text>
        <dbReference type="EC" id="2.4.1.18"/>
    </reaction>
</comment>
<dbReference type="InterPro" id="IPR004193">
    <property type="entry name" value="Glyco_hydro_13_N"/>
</dbReference>
<keyword evidence="9 10" id="KW-0119">Carbohydrate metabolism</keyword>
<dbReference type="InterPro" id="IPR006407">
    <property type="entry name" value="GlgB"/>
</dbReference>
<dbReference type="EC" id="2.4.1.18" evidence="10"/>
<keyword evidence="7 10" id="KW-0808">Transferase</keyword>
<feature type="active site" description="Proton donor" evidence="10 11">
    <location>
        <position position="384"/>
    </location>
</feature>
<dbReference type="InterPro" id="IPR037439">
    <property type="entry name" value="Branching_enzy"/>
</dbReference>
<dbReference type="CDD" id="cd02855">
    <property type="entry name" value="E_set_GBE_prok_N"/>
    <property type="match status" value="1"/>
</dbReference>
<dbReference type="Pfam" id="PF02806">
    <property type="entry name" value="Alpha-amylase_C"/>
    <property type="match status" value="1"/>
</dbReference>
<dbReference type="Pfam" id="PF00128">
    <property type="entry name" value="Alpha-amylase"/>
    <property type="match status" value="1"/>
</dbReference>
<feature type="domain" description="Glycosyl hydrolase family 13 catalytic" evidence="12">
    <location>
        <begin position="153"/>
        <end position="534"/>
    </location>
</feature>
<organism evidence="13 14">
    <name type="scientific">Clostridium grantii DSM 8605</name>
    <dbReference type="NCBI Taxonomy" id="1121316"/>
    <lineage>
        <taxon>Bacteria</taxon>
        <taxon>Bacillati</taxon>
        <taxon>Bacillota</taxon>
        <taxon>Clostridia</taxon>
        <taxon>Eubacteriales</taxon>
        <taxon>Clostridiaceae</taxon>
        <taxon>Clostridium</taxon>
    </lineage>
</organism>
<dbReference type="UniPathway" id="UPA00164"/>
<dbReference type="InterPro" id="IPR017853">
    <property type="entry name" value="GH"/>
</dbReference>
<dbReference type="SUPFAM" id="SSF51011">
    <property type="entry name" value="Glycosyl hydrolase domain"/>
    <property type="match status" value="1"/>
</dbReference>